<keyword evidence="2" id="KW-1133">Transmembrane helix</keyword>
<evidence type="ECO:0000256" key="2">
    <source>
        <dbReference type="SAM" id="Phobius"/>
    </source>
</evidence>
<protein>
    <submittedName>
        <fullName evidence="3">Uncharacterized protein</fullName>
    </submittedName>
</protein>
<feature type="region of interest" description="Disordered" evidence="1">
    <location>
        <begin position="32"/>
        <end position="137"/>
    </location>
</feature>
<reference evidence="3 4" key="1">
    <citation type="journal article" date="2019" name="Sci. Rep.">
        <title>A multi-omics analysis of the grapevine pathogen Lasiodiplodia theobromae reveals that temperature affects the expression of virulence- and pathogenicity-related genes.</title>
        <authorList>
            <person name="Felix C."/>
            <person name="Meneses R."/>
            <person name="Goncalves M.F.M."/>
            <person name="Tilleman L."/>
            <person name="Duarte A.S."/>
            <person name="Jorrin-Novo J.V."/>
            <person name="Van de Peer Y."/>
            <person name="Deforce D."/>
            <person name="Van Nieuwerburgh F."/>
            <person name="Esteves A.C."/>
            <person name="Alves A."/>
        </authorList>
    </citation>
    <scope>NUCLEOTIDE SEQUENCE [LARGE SCALE GENOMIC DNA]</scope>
    <source>
        <strain evidence="3 4">LA-SOL3</strain>
    </source>
</reference>
<accession>A0A5N5D6D5</accession>
<sequence>MSNLNRIIPLILVTGVGIWNGMYVFKPAFEEQKEQKDKTFEKQHGGLESGEPKESATQDLGAKTPGADVGVQKAAETLSQQTAAAKDASGSNSWLKGWGLAWPGSKANSEAEQSKYDAPKPLGPQPSTRKTQEKSEN</sequence>
<dbReference type="InterPro" id="IPR057394">
    <property type="entry name" value="PIGBOS1"/>
</dbReference>
<name>A0A5N5D6D5_9PEZI</name>
<dbReference type="Pfam" id="PF23670">
    <property type="entry name" value="PIGBOS1"/>
    <property type="match status" value="1"/>
</dbReference>
<dbReference type="Proteomes" id="UP000325902">
    <property type="component" value="Unassembled WGS sequence"/>
</dbReference>
<feature type="transmembrane region" description="Helical" evidence="2">
    <location>
        <begin position="6"/>
        <end position="25"/>
    </location>
</feature>
<gene>
    <name evidence="3" type="ORF">DBV05_g8199</name>
</gene>
<organism evidence="3 4">
    <name type="scientific">Lasiodiplodia theobromae</name>
    <dbReference type="NCBI Taxonomy" id="45133"/>
    <lineage>
        <taxon>Eukaryota</taxon>
        <taxon>Fungi</taxon>
        <taxon>Dikarya</taxon>
        <taxon>Ascomycota</taxon>
        <taxon>Pezizomycotina</taxon>
        <taxon>Dothideomycetes</taxon>
        <taxon>Dothideomycetes incertae sedis</taxon>
        <taxon>Botryosphaeriales</taxon>
        <taxon>Botryosphaeriaceae</taxon>
        <taxon>Lasiodiplodia</taxon>
    </lineage>
</organism>
<keyword evidence="2" id="KW-0472">Membrane</keyword>
<proteinExistence type="predicted"/>
<dbReference type="EMBL" id="VCHE01000064">
    <property type="protein sequence ID" value="KAB2573171.1"/>
    <property type="molecule type" value="Genomic_DNA"/>
</dbReference>
<comment type="caution">
    <text evidence="3">The sequence shown here is derived from an EMBL/GenBank/DDBJ whole genome shotgun (WGS) entry which is preliminary data.</text>
</comment>
<keyword evidence="2" id="KW-0812">Transmembrane</keyword>
<evidence type="ECO:0000313" key="3">
    <source>
        <dbReference type="EMBL" id="KAB2573171.1"/>
    </source>
</evidence>
<dbReference type="AlphaFoldDB" id="A0A5N5D6D5"/>
<feature type="compositionally biased region" description="Basic and acidic residues" evidence="1">
    <location>
        <begin position="32"/>
        <end position="56"/>
    </location>
</feature>
<evidence type="ECO:0000256" key="1">
    <source>
        <dbReference type="SAM" id="MobiDB-lite"/>
    </source>
</evidence>
<evidence type="ECO:0000313" key="4">
    <source>
        <dbReference type="Proteomes" id="UP000325902"/>
    </source>
</evidence>
<keyword evidence="4" id="KW-1185">Reference proteome</keyword>
<feature type="compositionally biased region" description="Polar residues" evidence="1">
    <location>
        <begin position="77"/>
        <end position="94"/>
    </location>
</feature>
<dbReference type="OrthoDB" id="4746261at2759"/>